<evidence type="ECO:0000313" key="2">
    <source>
        <dbReference type="EnsemblPlants" id="QL01p010243:mrna"/>
    </source>
</evidence>
<dbReference type="EMBL" id="LRBV02000001">
    <property type="status" value="NOT_ANNOTATED_CDS"/>
    <property type="molecule type" value="Genomic_DNA"/>
</dbReference>
<proteinExistence type="predicted"/>
<dbReference type="AlphaFoldDB" id="A0A7N2KLN4"/>
<reference evidence="2" key="2">
    <citation type="submission" date="2021-01" db="UniProtKB">
        <authorList>
            <consortium name="EnsemblPlants"/>
        </authorList>
    </citation>
    <scope>IDENTIFICATION</scope>
</reference>
<feature type="compositionally biased region" description="Polar residues" evidence="1">
    <location>
        <begin position="54"/>
        <end position="69"/>
    </location>
</feature>
<dbReference type="Gramene" id="QL01p010243:mrna">
    <property type="protein sequence ID" value="QL01p010243:mrna"/>
    <property type="gene ID" value="QL01p010243"/>
</dbReference>
<accession>A0A7N2KLN4</accession>
<evidence type="ECO:0000256" key="1">
    <source>
        <dbReference type="SAM" id="MobiDB-lite"/>
    </source>
</evidence>
<protein>
    <submittedName>
        <fullName evidence="2">Uncharacterized protein</fullName>
    </submittedName>
</protein>
<reference evidence="2 3" key="1">
    <citation type="journal article" date="2016" name="G3 (Bethesda)">
        <title>First Draft Assembly and Annotation of the Genome of a California Endemic Oak Quercus lobata Nee (Fagaceae).</title>
        <authorList>
            <person name="Sork V.L."/>
            <person name="Fitz-Gibbon S.T."/>
            <person name="Puiu D."/>
            <person name="Crepeau M."/>
            <person name="Gugger P.F."/>
            <person name="Sherman R."/>
            <person name="Stevens K."/>
            <person name="Langley C.H."/>
            <person name="Pellegrini M."/>
            <person name="Salzberg S.L."/>
        </authorList>
    </citation>
    <scope>NUCLEOTIDE SEQUENCE [LARGE SCALE GENOMIC DNA]</scope>
    <source>
        <strain evidence="2 3">cv. SW786</strain>
    </source>
</reference>
<name>A0A7N2KLN4_QUELO</name>
<feature type="region of interest" description="Disordered" evidence="1">
    <location>
        <begin position="46"/>
        <end position="75"/>
    </location>
</feature>
<dbReference type="Proteomes" id="UP000594261">
    <property type="component" value="Chromosome 1"/>
</dbReference>
<sequence length="75" mass="8114">MEDTDLKAPILGASRNGTGGGRLSRRSYSVKSLKKDFALSLPDKLRSAGDFDPESQTFSPDLSTISGLTKETHTR</sequence>
<organism evidence="2 3">
    <name type="scientific">Quercus lobata</name>
    <name type="common">Valley oak</name>
    <dbReference type="NCBI Taxonomy" id="97700"/>
    <lineage>
        <taxon>Eukaryota</taxon>
        <taxon>Viridiplantae</taxon>
        <taxon>Streptophyta</taxon>
        <taxon>Embryophyta</taxon>
        <taxon>Tracheophyta</taxon>
        <taxon>Spermatophyta</taxon>
        <taxon>Magnoliopsida</taxon>
        <taxon>eudicotyledons</taxon>
        <taxon>Gunneridae</taxon>
        <taxon>Pentapetalae</taxon>
        <taxon>rosids</taxon>
        <taxon>fabids</taxon>
        <taxon>Fagales</taxon>
        <taxon>Fagaceae</taxon>
        <taxon>Quercus</taxon>
    </lineage>
</organism>
<feature type="region of interest" description="Disordered" evidence="1">
    <location>
        <begin position="1"/>
        <end position="25"/>
    </location>
</feature>
<dbReference type="InParanoid" id="A0A7N2KLN4"/>
<evidence type="ECO:0000313" key="3">
    <source>
        <dbReference type="Proteomes" id="UP000594261"/>
    </source>
</evidence>
<dbReference type="EnsemblPlants" id="QL01p010243:mrna">
    <property type="protein sequence ID" value="QL01p010243:mrna"/>
    <property type="gene ID" value="QL01p010243"/>
</dbReference>
<keyword evidence="3" id="KW-1185">Reference proteome</keyword>